<feature type="active site" description="Proton acceptor" evidence="13 14">
    <location>
        <position position="406"/>
    </location>
</feature>
<dbReference type="GeneID" id="63147311"/>
<dbReference type="EC" id="1.1.1.205" evidence="13 20"/>
<evidence type="ECO:0000256" key="14">
    <source>
        <dbReference type="PIRSR" id="PIRSR000130-1"/>
    </source>
</evidence>
<evidence type="ECO:0000256" key="2">
    <source>
        <dbReference type="ARBA" id="ARBA00005502"/>
    </source>
</evidence>
<dbReference type="InterPro" id="IPR001093">
    <property type="entry name" value="IMP_DH_GMPRt"/>
</dbReference>
<dbReference type="CDD" id="cd00381">
    <property type="entry name" value="IMPDH"/>
    <property type="match status" value="1"/>
</dbReference>
<feature type="binding site" description="in other chain" evidence="13 17">
    <location>
        <position position="310"/>
    </location>
    <ligand>
        <name>K(+)</name>
        <dbReference type="ChEBI" id="CHEBI:29103"/>
        <note>ligand shared between two tetrameric partners</note>
    </ligand>
</feature>
<keyword evidence="9 13" id="KW-0560">Oxidoreductase</keyword>
<keyword evidence="4 13" id="KW-0479">Metal-binding</keyword>
<keyword evidence="11 18" id="KW-0129">CBS domain</keyword>
<keyword evidence="7 13" id="KW-0658">Purine biosynthesis</keyword>
<keyword evidence="10 13" id="KW-0520">NAD</keyword>
<dbReference type="GO" id="GO:0003938">
    <property type="term" value="F:IMP dehydrogenase activity"/>
    <property type="evidence" value="ECO:0007669"/>
    <property type="project" value="UniProtKB-UniRule"/>
</dbReference>
<evidence type="ECO:0000256" key="5">
    <source>
        <dbReference type="ARBA" id="ARBA00022737"/>
    </source>
</evidence>
<dbReference type="PIRSF" id="PIRSF000130">
    <property type="entry name" value="IMPDH"/>
    <property type="match status" value="1"/>
</dbReference>
<dbReference type="InterPro" id="IPR046342">
    <property type="entry name" value="CBS_dom_sf"/>
</dbReference>
<evidence type="ECO:0000256" key="4">
    <source>
        <dbReference type="ARBA" id="ARBA00022723"/>
    </source>
</evidence>
<proteinExistence type="inferred from homology"/>
<dbReference type="GO" id="GO:0006183">
    <property type="term" value="P:GTP biosynthetic process"/>
    <property type="evidence" value="ECO:0007669"/>
    <property type="project" value="TreeGrafter"/>
</dbReference>
<comment type="pathway">
    <text evidence="13 20">Purine metabolism; XMP biosynthesis via de novo pathway; XMP from IMP: step 1/1.</text>
</comment>
<dbReference type="SMART" id="SM00116">
    <property type="entry name" value="CBS"/>
    <property type="match status" value="2"/>
</dbReference>
<keyword evidence="22" id="KW-1185">Reference proteome</keyword>
<comment type="caution">
    <text evidence="21">The sequence shown here is derived from an EMBL/GenBank/DDBJ whole genome shotgun (WGS) entry which is preliminary data.</text>
</comment>
<dbReference type="InterPro" id="IPR013785">
    <property type="entry name" value="Aldolase_TIM"/>
</dbReference>
<dbReference type="Proteomes" id="UP000288197">
    <property type="component" value="Unassembled WGS sequence"/>
</dbReference>
<evidence type="ECO:0000256" key="3">
    <source>
        <dbReference type="ARBA" id="ARBA00011881"/>
    </source>
</evidence>
<dbReference type="Pfam" id="PF00571">
    <property type="entry name" value="CBS"/>
    <property type="match status" value="2"/>
</dbReference>
<dbReference type="PROSITE" id="PS51371">
    <property type="entry name" value="CBS"/>
    <property type="match status" value="2"/>
</dbReference>
<dbReference type="GO" id="GO:0006177">
    <property type="term" value="P:GMP biosynthetic process"/>
    <property type="evidence" value="ECO:0007669"/>
    <property type="project" value="UniProtKB-UniRule"/>
</dbReference>
<comment type="caution">
    <text evidence="13">Lacks conserved residue(s) required for the propagation of feature annotation.</text>
</comment>
<comment type="function">
    <text evidence="13">Catalyzes the conversion of inosine 5'-phosphate (IMP) to xanthosine 5'-phosphate (XMP), the first committed and rate-limiting step in the de novo synthesis of guanine nucleotides, and therefore plays an important role in the regulation of cell growth.</text>
</comment>
<feature type="binding site" evidence="16">
    <location>
        <begin position="253"/>
        <end position="255"/>
    </location>
    <ligand>
        <name>NAD(+)</name>
        <dbReference type="ChEBI" id="CHEBI:57540"/>
    </ligand>
</feature>
<evidence type="ECO:0000256" key="10">
    <source>
        <dbReference type="ARBA" id="ARBA00023027"/>
    </source>
</evidence>
<evidence type="ECO:0000256" key="12">
    <source>
        <dbReference type="ARBA" id="ARBA00048028"/>
    </source>
</evidence>
<name>A0A369APQ0_9ENTE</name>
<evidence type="ECO:0000256" key="18">
    <source>
        <dbReference type="PROSITE-ProRule" id="PRU00703"/>
    </source>
</evidence>
<evidence type="ECO:0000256" key="11">
    <source>
        <dbReference type="ARBA" id="ARBA00023122"/>
    </source>
</evidence>
<evidence type="ECO:0000256" key="7">
    <source>
        <dbReference type="ARBA" id="ARBA00022755"/>
    </source>
</evidence>
<comment type="similarity">
    <text evidence="2 13 19">Belongs to the IMPDH/GMPR family.</text>
</comment>
<dbReference type="EMBL" id="NGJX01000014">
    <property type="protein sequence ID" value="RST99677.1"/>
    <property type="molecule type" value="Genomic_DNA"/>
</dbReference>
<dbReference type="PROSITE" id="PS00487">
    <property type="entry name" value="IMP_DH_GMP_RED"/>
    <property type="match status" value="1"/>
</dbReference>
<dbReference type="Pfam" id="PF00478">
    <property type="entry name" value="IMPDH"/>
    <property type="match status" value="1"/>
</dbReference>
<sequence>MTNWETKFSKKGFTFDDVLLIPAESHVLPNDVDLSVELAPNLKLNIPIMSASMDTVTDSKMAIAMARQGGLGVIHKNMSIEQQADEVRKVKRSESGVIIDPFFLTPESLVAEAENLMGTYRISGVPIVETLENRKLVGILTNRDLRFISDYQQPISGVMTKEDLVTAPVGTSLKDAENILQKHKIEKLPLVDEEGKLSGLITIKDIEKVIEFPNAAKDKHGRLLAAAAVGVTSDTFERAEALIEAGVDALIIDTAHGHSAGVIRKIKEIRETFQDVVIIAGNIATAEGARALYEVGVDVVKVGIGPGSICTTRVVAGVGVPQLSAIYDAAGVAREYGKAIIADGGIKYSGDIVKALAAGGHVVMLGSMLAGTDESPGEFEIFQGRRFKTYRGMGSLGAMAKGSSDRYFQSSVNEANKLVPEGIEGRVAYKGSAQDIVFQMIGGLRAGMGYVGAGNLKELREDAQFVQMSGAGLRESHPHDVQITKEAPNYSIES</sequence>
<accession>A0A369APQ0</accession>
<evidence type="ECO:0000313" key="21">
    <source>
        <dbReference type="EMBL" id="RST99677.1"/>
    </source>
</evidence>
<evidence type="ECO:0000256" key="9">
    <source>
        <dbReference type="ARBA" id="ARBA00023002"/>
    </source>
</evidence>
<feature type="binding site" evidence="13">
    <location>
        <position position="475"/>
    </location>
    <ligand>
        <name>K(+)</name>
        <dbReference type="ChEBI" id="CHEBI:29103"/>
        <note>ligand shared between two tetrameric partners</note>
    </ligand>
</feature>
<dbReference type="OrthoDB" id="9805398at2"/>
<feature type="binding site" description="in other chain" evidence="13 17">
    <location>
        <position position="305"/>
    </location>
    <ligand>
        <name>K(+)</name>
        <dbReference type="ChEBI" id="CHEBI:29103"/>
        <note>ligand shared between two tetrameric partners</note>
    </ligand>
</feature>
<evidence type="ECO:0000256" key="17">
    <source>
        <dbReference type="PIRSR" id="PIRSR000130-4"/>
    </source>
</evidence>
<keyword evidence="6 13" id="KW-0332">GMP biosynthesis</keyword>
<dbReference type="SUPFAM" id="SSF51412">
    <property type="entry name" value="Inosine monophosphate dehydrogenase (IMPDH)"/>
    <property type="match status" value="1"/>
</dbReference>
<evidence type="ECO:0000256" key="13">
    <source>
        <dbReference type="HAMAP-Rule" id="MF_01964"/>
    </source>
</evidence>
<dbReference type="InterPro" id="IPR005990">
    <property type="entry name" value="IMP_DH"/>
</dbReference>
<dbReference type="PANTHER" id="PTHR11911">
    <property type="entry name" value="INOSINE-5-MONOPHOSPHATE DEHYDROGENASE RELATED"/>
    <property type="match status" value="1"/>
</dbReference>
<dbReference type="AlphaFoldDB" id="A0A369APQ0"/>
<feature type="binding site" description="in other chain" evidence="13 17">
    <location>
        <position position="307"/>
    </location>
    <ligand>
        <name>K(+)</name>
        <dbReference type="ChEBI" id="CHEBI:29103"/>
        <note>ligand shared between two tetrameric partners</note>
    </ligand>
</feature>
<feature type="binding site" evidence="13 15">
    <location>
        <begin position="390"/>
        <end position="394"/>
    </location>
    <ligand>
        <name>IMP</name>
        <dbReference type="ChEBI" id="CHEBI:58053"/>
    </ligand>
</feature>
<reference evidence="21 22" key="1">
    <citation type="submission" date="2017-05" db="EMBL/GenBank/DDBJ databases">
        <title>Vagococcus spp. assemblies.</title>
        <authorList>
            <person name="Gulvik C.A."/>
        </authorList>
    </citation>
    <scope>NUCLEOTIDE SEQUENCE [LARGE SCALE GENOMIC DNA]</scope>
    <source>
        <strain evidence="21 22">NCFB 2497</strain>
    </source>
</reference>
<keyword evidence="5" id="KW-0677">Repeat</keyword>
<evidence type="ECO:0000256" key="8">
    <source>
        <dbReference type="ARBA" id="ARBA00022958"/>
    </source>
</evidence>
<feature type="binding site" evidence="13">
    <location>
        <position position="477"/>
    </location>
    <ligand>
        <name>K(+)</name>
        <dbReference type="ChEBI" id="CHEBI:29103"/>
        <note>ligand shared between two tetrameric partners</note>
    </ligand>
</feature>
<dbReference type="GO" id="GO:0046872">
    <property type="term" value="F:metal ion binding"/>
    <property type="evidence" value="ECO:0007669"/>
    <property type="project" value="UniProtKB-UniRule"/>
</dbReference>
<dbReference type="RefSeq" id="WP_086340769.1">
    <property type="nucleotide sequence ID" value="NZ_CP081459.1"/>
</dbReference>
<feature type="binding site" evidence="13 15">
    <location>
        <position position="308"/>
    </location>
    <ligand>
        <name>IMP</name>
        <dbReference type="ChEBI" id="CHEBI:58053"/>
    </ligand>
</feature>
<keyword evidence="8 13" id="KW-0630">Potassium</keyword>
<dbReference type="HAMAP" id="MF_01964">
    <property type="entry name" value="IMPDH"/>
    <property type="match status" value="1"/>
</dbReference>
<dbReference type="SMART" id="SM01240">
    <property type="entry name" value="IMPDH"/>
    <property type="match status" value="1"/>
</dbReference>
<feature type="binding site" evidence="13 15">
    <location>
        <begin position="366"/>
        <end position="367"/>
    </location>
    <ligand>
        <name>IMP</name>
        <dbReference type="ChEBI" id="CHEBI:58053"/>
    </ligand>
</feature>
<dbReference type="GO" id="GO:0000166">
    <property type="term" value="F:nucleotide binding"/>
    <property type="evidence" value="ECO:0007669"/>
    <property type="project" value="UniProtKB-UniRule"/>
</dbReference>
<organism evidence="21 22">
    <name type="scientific">Vagococcus fluvialis</name>
    <dbReference type="NCBI Taxonomy" id="2738"/>
    <lineage>
        <taxon>Bacteria</taxon>
        <taxon>Bacillati</taxon>
        <taxon>Bacillota</taxon>
        <taxon>Bacilli</taxon>
        <taxon>Lactobacillales</taxon>
        <taxon>Enterococcaceae</taxon>
        <taxon>Vagococcus</taxon>
    </lineage>
</organism>
<evidence type="ECO:0000256" key="15">
    <source>
        <dbReference type="PIRSR" id="PIRSR000130-2"/>
    </source>
</evidence>
<dbReference type="InterPro" id="IPR000644">
    <property type="entry name" value="CBS_dom"/>
</dbReference>
<evidence type="ECO:0000256" key="19">
    <source>
        <dbReference type="RuleBase" id="RU003927"/>
    </source>
</evidence>
<evidence type="ECO:0000256" key="20">
    <source>
        <dbReference type="RuleBase" id="RU003928"/>
    </source>
</evidence>
<feature type="binding site" evidence="13 15">
    <location>
        <position position="421"/>
    </location>
    <ligand>
        <name>IMP</name>
        <dbReference type="ChEBI" id="CHEBI:58053"/>
    </ligand>
</feature>
<dbReference type="InterPro" id="IPR015875">
    <property type="entry name" value="IMP_DH/GMP_Rdtase_CS"/>
</dbReference>
<comment type="catalytic activity">
    <reaction evidence="12 13 20">
        <text>IMP + NAD(+) + H2O = XMP + NADH + H(+)</text>
        <dbReference type="Rhea" id="RHEA:11708"/>
        <dbReference type="ChEBI" id="CHEBI:15377"/>
        <dbReference type="ChEBI" id="CHEBI:15378"/>
        <dbReference type="ChEBI" id="CHEBI:57464"/>
        <dbReference type="ChEBI" id="CHEBI:57540"/>
        <dbReference type="ChEBI" id="CHEBI:57945"/>
        <dbReference type="ChEBI" id="CHEBI:58053"/>
        <dbReference type="EC" id="1.1.1.205"/>
    </reaction>
</comment>
<evidence type="ECO:0000256" key="16">
    <source>
        <dbReference type="PIRSR" id="PIRSR000130-3"/>
    </source>
</evidence>
<gene>
    <name evidence="13" type="primary">guaB</name>
    <name evidence="21" type="ORF">CBF32_11595</name>
</gene>
<feature type="binding site" evidence="13">
    <location>
        <position position="476"/>
    </location>
    <ligand>
        <name>K(+)</name>
        <dbReference type="ChEBI" id="CHEBI:29103"/>
        <note>ligand shared between two tetrameric partners</note>
    </ligand>
</feature>
<feature type="binding site" evidence="13 16">
    <location>
        <begin position="303"/>
        <end position="305"/>
    </location>
    <ligand>
        <name>NAD(+)</name>
        <dbReference type="ChEBI" id="CHEBI:57540"/>
    </ligand>
</feature>
<dbReference type="SUPFAM" id="SSF54631">
    <property type="entry name" value="CBS-domain pair"/>
    <property type="match status" value="1"/>
</dbReference>
<feature type="active site" description="Thioimidate intermediate" evidence="13 14">
    <location>
        <position position="310"/>
    </location>
</feature>
<feature type="binding site" evidence="13 15">
    <location>
        <begin position="343"/>
        <end position="345"/>
    </location>
    <ligand>
        <name>IMP</name>
        <dbReference type="ChEBI" id="CHEBI:58053"/>
    </ligand>
</feature>
<evidence type="ECO:0000256" key="6">
    <source>
        <dbReference type="ARBA" id="ARBA00022749"/>
    </source>
</evidence>
<dbReference type="NCBIfam" id="TIGR01302">
    <property type="entry name" value="IMP_dehydrog"/>
    <property type="match status" value="1"/>
</dbReference>
<dbReference type="FunFam" id="3.20.20.70:FF:000003">
    <property type="entry name" value="GMP reductase"/>
    <property type="match status" value="1"/>
</dbReference>
<comment type="cofactor">
    <cofactor evidence="1 13">
        <name>K(+)</name>
        <dbReference type="ChEBI" id="CHEBI:29103"/>
    </cofactor>
</comment>
<comment type="activity regulation">
    <text evidence="13">Mycophenolic acid (MPA) is a non-competitive inhibitor that prevents formation of the closed enzyme conformation by binding to the same site as the amobile flap. In contrast, mizoribine monophosphate (MZP) is a competitive inhibitor that induces the closed conformation. MPA is a potent inhibitor of mammalian IMPDHs but a poor inhibitor of the bacterial enzymes. MZP is a more potent inhibitor of bacterial IMPDH.</text>
</comment>
<dbReference type="Gene3D" id="3.20.20.70">
    <property type="entry name" value="Aldolase class I"/>
    <property type="match status" value="1"/>
</dbReference>
<dbReference type="CDD" id="cd04601">
    <property type="entry name" value="CBS_pair_IMPDH"/>
    <property type="match status" value="1"/>
</dbReference>
<comment type="subunit">
    <text evidence="3 13">Homotetramer.</text>
</comment>
<protein>
    <recommendedName>
        <fullName evidence="13 20">Inosine-5'-monophosphate dehydrogenase</fullName>
        <shortName evidence="13">IMP dehydrogenase</shortName>
        <shortName evidence="13">IMPD</shortName>
        <shortName evidence="13">IMPDH</shortName>
        <ecNumber evidence="13 20">1.1.1.205</ecNumber>
    </recommendedName>
</protein>
<dbReference type="UniPathway" id="UPA00601">
    <property type="reaction ID" value="UER00295"/>
</dbReference>
<evidence type="ECO:0000313" key="22">
    <source>
        <dbReference type="Proteomes" id="UP000288197"/>
    </source>
</evidence>
<dbReference type="PANTHER" id="PTHR11911:SF111">
    <property type="entry name" value="INOSINE-5'-MONOPHOSPHATE DEHYDROGENASE"/>
    <property type="match status" value="1"/>
</dbReference>
<feature type="binding site" evidence="13">
    <location>
        <position position="253"/>
    </location>
    <ligand>
        <name>NAD(+)</name>
        <dbReference type="ChEBI" id="CHEBI:57540"/>
    </ligand>
</feature>
<evidence type="ECO:0000256" key="1">
    <source>
        <dbReference type="ARBA" id="ARBA00001958"/>
    </source>
</evidence>